<keyword evidence="3" id="KW-0378">Hydrolase</keyword>
<reference evidence="3" key="1">
    <citation type="submission" date="2022-11" db="EMBL/GenBank/DDBJ databases">
        <title>WGS of Natronobacillus azotifigens 24KS-1, an anaerobic diazotrophic haloalkaliphile from soda-rich habitats.</title>
        <authorList>
            <person name="Sorokin D.Y."/>
            <person name="Merkel A.Y."/>
        </authorList>
    </citation>
    <scope>NUCLEOTIDE SEQUENCE</scope>
    <source>
        <strain evidence="3">24KS-1</strain>
    </source>
</reference>
<organism evidence="3 4">
    <name type="scientific">Natronobacillus azotifigens</name>
    <dbReference type="NCBI Taxonomy" id="472978"/>
    <lineage>
        <taxon>Bacteria</taxon>
        <taxon>Bacillati</taxon>
        <taxon>Bacillota</taxon>
        <taxon>Bacilli</taxon>
        <taxon>Bacillales</taxon>
        <taxon>Bacillaceae</taxon>
        <taxon>Natronobacillus</taxon>
    </lineage>
</organism>
<evidence type="ECO:0000313" key="4">
    <source>
        <dbReference type="Proteomes" id="UP001084197"/>
    </source>
</evidence>
<keyword evidence="4" id="KW-1185">Reference proteome</keyword>
<name>A0A9J6RDV5_9BACI</name>
<dbReference type="PANTHER" id="PTHR23088">
    <property type="entry name" value="NITRILASE-RELATED"/>
    <property type="match status" value="1"/>
</dbReference>
<accession>A0A9J6RDV5</accession>
<dbReference type="PROSITE" id="PS50263">
    <property type="entry name" value="CN_HYDROLASE"/>
    <property type="match status" value="1"/>
</dbReference>
<dbReference type="Pfam" id="PF00795">
    <property type="entry name" value="CN_hydrolase"/>
    <property type="match status" value="1"/>
</dbReference>
<protein>
    <submittedName>
        <fullName evidence="3">Carbon-nitrogen family hydrolase</fullName>
    </submittedName>
</protein>
<dbReference type="Gene3D" id="3.60.110.10">
    <property type="entry name" value="Carbon-nitrogen hydrolase"/>
    <property type="match status" value="1"/>
</dbReference>
<dbReference type="Proteomes" id="UP001084197">
    <property type="component" value="Unassembled WGS sequence"/>
</dbReference>
<dbReference type="RefSeq" id="WP_268780281.1">
    <property type="nucleotide sequence ID" value="NZ_JAPRAT010000018.1"/>
</dbReference>
<evidence type="ECO:0000256" key="1">
    <source>
        <dbReference type="ARBA" id="ARBA00010613"/>
    </source>
</evidence>
<sequence length="264" mass="30029">MGLRIALIQMDIAFGNPKKNYLMVEEKVRQAVDTKNPDVIVLPELWTTGYDLEAFDQIADPEGKESITFLANLAKKYQVYFVAGSIAKKSVAGFTNTMLIFDQSGNLLKEYSKAHLFRLMNEEKHLVQGNDDGLFQLGDYLCAGLICYDIRFPEWVRTHMFDQTKVLFVVAQWPEPRIDHWRSILITRAIENQCFVVACNRVGSDPNNVFGGHSIIVGPWGQVIAEAKDQETILSGEIALSEVDKVRQNIPVFTDRRPDLYRLK</sequence>
<dbReference type="EMBL" id="JAPRAT010000018">
    <property type="protein sequence ID" value="MCZ0703516.1"/>
    <property type="molecule type" value="Genomic_DNA"/>
</dbReference>
<gene>
    <name evidence="3" type="ORF">OWO01_09830</name>
</gene>
<dbReference type="GO" id="GO:0016787">
    <property type="term" value="F:hydrolase activity"/>
    <property type="evidence" value="ECO:0007669"/>
    <property type="project" value="UniProtKB-KW"/>
</dbReference>
<evidence type="ECO:0000259" key="2">
    <source>
        <dbReference type="PROSITE" id="PS50263"/>
    </source>
</evidence>
<comment type="caution">
    <text evidence="3">The sequence shown here is derived from an EMBL/GenBank/DDBJ whole genome shotgun (WGS) entry which is preliminary data.</text>
</comment>
<dbReference type="AlphaFoldDB" id="A0A9J6RDV5"/>
<dbReference type="CDD" id="cd07583">
    <property type="entry name" value="nitrilase_5"/>
    <property type="match status" value="1"/>
</dbReference>
<dbReference type="InterPro" id="IPR003010">
    <property type="entry name" value="C-N_Hydrolase"/>
</dbReference>
<comment type="similarity">
    <text evidence="1">Belongs to the carbon-nitrogen hydrolase superfamily. NIT1/NIT2 family.</text>
</comment>
<dbReference type="PANTHER" id="PTHR23088:SF27">
    <property type="entry name" value="DEAMINATED GLUTATHIONE AMIDASE"/>
    <property type="match status" value="1"/>
</dbReference>
<evidence type="ECO:0000313" key="3">
    <source>
        <dbReference type="EMBL" id="MCZ0703516.1"/>
    </source>
</evidence>
<proteinExistence type="inferred from homology"/>
<dbReference type="SUPFAM" id="SSF56317">
    <property type="entry name" value="Carbon-nitrogen hydrolase"/>
    <property type="match status" value="1"/>
</dbReference>
<dbReference type="InterPro" id="IPR036526">
    <property type="entry name" value="C-N_Hydrolase_sf"/>
</dbReference>
<feature type="domain" description="CN hydrolase" evidence="2">
    <location>
        <begin position="3"/>
        <end position="240"/>
    </location>
</feature>